<dbReference type="EMBL" id="JAPQKI010000009">
    <property type="protein sequence ID" value="KAJ5089596.1"/>
    <property type="molecule type" value="Genomic_DNA"/>
</dbReference>
<organism evidence="2 3">
    <name type="scientific">Penicillium argentinense</name>
    <dbReference type="NCBI Taxonomy" id="1131581"/>
    <lineage>
        <taxon>Eukaryota</taxon>
        <taxon>Fungi</taxon>
        <taxon>Dikarya</taxon>
        <taxon>Ascomycota</taxon>
        <taxon>Pezizomycotina</taxon>
        <taxon>Eurotiomycetes</taxon>
        <taxon>Eurotiomycetidae</taxon>
        <taxon>Eurotiales</taxon>
        <taxon>Aspergillaceae</taxon>
        <taxon>Penicillium</taxon>
    </lineage>
</organism>
<reference evidence="2" key="2">
    <citation type="journal article" date="2023" name="IMA Fungus">
        <title>Comparative genomic study of the Penicillium genus elucidates a diverse pangenome and 15 lateral gene transfer events.</title>
        <authorList>
            <person name="Petersen C."/>
            <person name="Sorensen T."/>
            <person name="Nielsen M.R."/>
            <person name="Sondergaard T.E."/>
            <person name="Sorensen J.L."/>
            <person name="Fitzpatrick D.A."/>
            <person name="Frisvad J.C."/>
            <person name="Nielsen K.L."/>
        </authorList>
    </citation>
    <scope>NUCLEOTIDE SEQUENCE</scope>
    <source>
        <strain evidence="2">IBT 30761</strain>
    </source>
</reference>
<feature type="region of interest" description="Disordered" evidence="1">
    <location>
        <begin position="36"/>
        <end position="64"/>
    </location>
</feature>
<accession>A0A9W9K1V4</accession>
<dbReference type="AlphaFoldDB" id="A0A9W9K1V4"/>
<keyword evidence="3" id="KW-1185">Reference proteome</keyword>
<dbReference type="GeneID" id="81359751"/>
<dbReference type="Proteomes" id="UP001149074">
    <property type="component" value="Unassembled WGS sequence"/>
</dbReference>
<sequence>MNGSALLLSEKLKKFGAVSVRPLMLLGPITPGNGPRLQGWGIAKQRPGPDGAKQEAGEGKISSV</sequence>
<evidence type="ECO:0000313" key="3">
    <source>
        <dbReference type="Proteomes" id="UP001149074"/>
    </source>
</evidence>
<comment type="caution">
    <text evidence="2">The sequence shown here is derived from an EMBL/GenBank/DDBJ whole genome shotgun (WGS) entry which is preliminary data.</text>
</comment>
<proteinExistence type="predicted"/>
<evidence type="ECO:0000313" key="2">
    <source>
        <dbReference type="EMBL" id="KAJ5089596.1"/>
    </source>
</evidence>
<evidence type="ECO:0000256" key="1">
    <source>
        <dbReference type="SAM" id="MobiDB-lite"/>
    </source>
</evidence>
<reference evidence="2" key="1">
    <citation type="submission" date="2022-11" db="EMBL/GenBank/DDBJ databases">
        <authorList>
            <person name="Petersen C."/>
        </authorList>
    </citation>
    <scope>NUCLEOTIDE SEQUENCE</scope>
    <source>
        <strain evidence="2">IBT 30761</strain>
    </source>
</reference>
<protein>
    <submittedName>
        <fullName evidence="2">Uncharacterized protein</fullName>
    </submittedName>
</protein>
<name>A0A9W9K1V4_9EURO</name>
<gene>
    <name evidence="2" type="ORF">N7532_008280</name>
</gene>
<dbReference type="RefSeq" id="XP_056471578.1">
    <property type="nucleotide sequence ID" value="XM_056620772.1"/>
</dbReference>